<reference evidence="2" key="1">
    <citation type="submission" date="2016-10" db="EMBL/GenBank/DDBJ databases">
        <authorList>
            <person name="Varghese N."/>
            <person name="Submissions S."/>
        </authorList>
    </citation>
    <scope>NUCLEOTIDE SEQUENCE [LARGE SCALE GENOMIC DNA]</scope>
    <source>
        <strain evidence="2">DSM 25329</strain>
    </source>
</reference>
<dbReference type="SUPFAM" id="SSF141694">
    <property type="entry name" value="AF2212/PG0164-like"/>
    <property type="match status" value="1"/>
</dbReference>
<accession>A0A1G7DV48</accession>
<gene>
    <name evidence="1" type="ORF">SAMN04487996_105358</name>
</gene>
<name>A0A1G7DV48_9BACT</name>
<dbReference type="EMBL" id="FNAN01000005">
    <property type="protein sequence ID" value="SDE55369.1"/>
    <property type="molecule type" value="Genomic_DNA"/>
</dbReference>
<dbReference type="Pfam" id="PF13376">
    <property type="entry name" value="OmdA"/>
    <property type="match status" value="1"/>
</dbReference>
<evidence type="ECO:0000313" key="1">
    <source>
        <dbReference type="EMBL" id="SDE55369.1"/>
    </source>
</evidence>
<organism evidence="1 2">
    <name type="scientific">Dyadobacter soli</name>
    <dbReference type="NCBI Taxonomy" id="659014"/>
    <lineage>
        <taxon>Bacteria</taxon>
        <taxon>Pseudomonadati</taxon>
        <taxon>Bacteroidota</taxon>
        <taxon>Cytophagia</taxon>
        <taxon>Cytophagales</taxon>
        <taxon>Spirosomataceae</taxon>
        <taxon>Dyadobacter</taxon>
    </lineage>
</organism>
<dbReference type="InterPro" id="IPR037079">
    <property type="entry name" value="AF2212/PG0164-like_sf"/>
</dbReference>
<protein>
    <recommendedName>
        <fullName evidence="3">Bacteriocin-protection, YdeI or OmpD-Associated</fullName>
    </recommendedName>
</protein>
<proteinExistence type="predicted"/>
<dbReference type="Proteomes" id="UP000198748">
    <property type="component" value="Unassembled WGS sequence"/>
</dbReference>
<sequence>MAELLVEKRYQLQRMAGKGGWTYVVISEIRQDIEKKAGMVKVKGRIDDYELIGYNLMPMATGQLFLPVKAEIRKKIKKEEGDWVTVVLYADESGLAIPEELLDCLKDEPKAYANFQKLAEGSQKEYRDWVYSAKKDETKVARIAKMIDMLLSGKRLTGDKPI</sequence>
<evidence type="ECO:0000313" key="2">
    <source>
        <dbReference type="Proteomes" id="UP000198748"/>
    </source>
</evidence>
<dbReference type="Gene3D" id="2.40.30.100">
    <property type="entry name" value="AF2212/PG0164-like"/>
    <property type="match status" value="1"/>
</dbReference>
<dbReference type="STRING" id="659014.SAMN04487996_105358"/>
<dbReference type="AlphaFoldDB" id="A0A1G7DV48"/>
<dbReference type="Pfam" id="PF08922">
    <property type="entry name" value="DUF1905"/>
    <property type="match status" value="1"/>
</dbReference>
<keyword evidence="2" id="KW-1185">Reference proteome</keyword>
<evidence type="ECO:0008006" key="3">
    <source>
        <dbReference type="Google" id="ProtNLM"/>
    </source>
</evidence>
<dbReference type="RefSeq" id="WP_090148953.1">
    <property type="nucleotide sequence ID" value="NZ_FNAN01000005.1"/>
</dbReference>
<dbReference type="InterPro" id="IPR015018">
    <property type="entry name" value="DUF1905"/>
</dbReference>
<dbReference type="OrthoDB" id="8246703at2"/>